<proteinExistence type="predicted"/>
<feature type="transmembrane region" description="Helical" evidence="1">
    <location>
        <begin position="35"/>
        <end position="67"/>
    </location>
</feature>
<dbReference type="GO" id="GO:0006508">
    <property type="term" value="P:proteolysis"/>
    <property type="evidence" value="ECO:0007669"/>
    <property type="project" value="InterPro"/>
</dbReference>
<gene>
    <name evidence="2" type="ORF">LS41612_18340</name>
    <name evidence="3" type="ORF">NCTC10338_01013</name>
</gene>
<organism evidence="2 4">
    <name type="scientific">Lysinibacillus sphaericus</name>
    <name type="common">Bacillus sphaericus</name>
    <dbReference type="NCBI Taxonomy" id="1421"/>
    <lineage>
        <taxon>Bacteria</taxon>
        <taxon>Bacillati</taxon>
        <taxon>Bacillota</taxon>
        <taxon>Bacilli</taxon>
        <taxon>Bacillales</taxon>
        <taxon>Bacillaceae</taxon>
        <taxon>Lysinibacillus</taxon>
    </lineage>
</organism>
<keyword evidence="1" id="KW-1133">Transmembrane helix</keyword>
<dbReference type="GeneID" id="48278169"/>
<dbReference type="EMBL" id="UFSZ01000001">
    <property type="protein sequence ID" value="SUV15940.1"/>
    <property type="molecule type" value="Genomic_DNA"/>
</dbReference>
<dbReference type="EMBL" id="CP019980">
    <property type="protein sequence ID" value="AVK98112.1"/>
    <property type="molecule type" value="Genomic_DNA"/>
</dbReference>
<dbReference type="AlphaFoldDB" id="A0A2S0K408"/>
<evidence type="ECO:0000313" key="4">
    <source>
        <dbReference type="Proteomes" id="UP000238825"/>
    </source>
</evidence>
<dbReference type="GO" id="GO:0030436">
    <property type="term" value="P:asexual sporulation"/>
    <property type="evidence" value="ECO:0007669"/>
    <property type="project" value="InterPro"/>
</dbReference>
<dbReference type="GO" id="GO:0004190">
    <property type="term" value="F:aspartic-type endopeptidase activity"/>
    <property type="evidence" value="ECO:0007669"/>
    <property type="project" value="InterPro"/>
</dbReference>
<feature type="transmembrane region" description="Helical" evidence="1">
    <location>
        <begin position="104"/>
        <end position="123"/>
    </location>
</feature>
<reference evidence="2 4" key="1">
    <citation type="submission" date="2017-03" db="EMBL/GenBank/DDBJ databases">
        <title>The whole genome sequencing and assembly of Lysinibacillus sphaericus DSM 28T strain.</title>
        <authorList>
            <person name="Lee Y.-J."/>
            <person name="Yi H."/>
            <person name="Bahn Y.-S."/>
            <person name="Kim J.F."/>
            <person name="Lee D.-W."/>
        </authorList>
    </citation>
    <scope>NUCLEOTIDE SEQUENCE [LARGE SCALE GENOMIC DNA]</scope>
    <source>
        <strain evidence="2 4">DSM 28</strain>
    </source>
</reference>
<dbReference type="Proteomes" id="UP000255295">
    <property type="component" value="Unassembled WGS sequence"/>
</dbReference>
<accession>A0A2S0K408</accession>
<reference evidence="3 5" key="2">
    <citation type="submission" date="2018-06" db="EMBL/GenBank/DDBJ databases">
        <authorList>
            <consortium name="Pathogen Informatics"/>
            <person name="Doyle S."/>
        </authorList>
    </citation>
    <scope>NUCLEOTIDE SEQUENCE [LARGE SCALE GENOMIC DNA]</scope>
    <source>
        <strain evidence="3 5">NCTC10338</strain>
    </source>
</reference>
<keyword evidence="1" id="KW-0812">Transmembrane</keyword>
<keyword evidence="1" id="KW-0472">Membrane</keyword>
<dbReference type="Pfam" id="PF03419">
    <property type="entry name" value="Peptidase_U4"/>
    <property type="match status" value="1"/>
</dbReference>
<sequence>MYGEWLVLINTLYNLAILTFTAKVTGVFVKNTRLLMSSIISSLIAVIGDQTLLTIVLSFIVLIGLAFRFKLRSFQKQGPIVLTATIVIGGLLTALQPYLKNLSVMHFIVLCLLLAVGNLIIFYKQWGFVKLERVSGQFVFQTTLKVFDKEIPLSAFVDTGNQCIEPLSGKPVHFVSYAALRPYLPATIREALMQWRETDPYDVSMFSVDYQRLIRFIHVNTVQQQTVVLGFRFDEWHIKGESSQVKTNEYIVLTKKAKNFPHSTAAILHFSALSNNS</sequence>
<evidence type="ECO:0000256" key="1">
    <source>
        <dbReference type="SAM" id="Phobius"/>
    </source>
</evidence>
<feature type="transmembrane region" description="Helical" evidence="1">
    <location>
        <begin position="79"/>
        <end position="98"/>
    </location>
</feature>
<dbReference type="RefSeq" id="WP_024362134.1">
    <property type="nucleotide sequence ID" value="NZ_BJNS01000017.1"/>
</dbReference>
<dbReference type="Proteomes" id="UP000238825">
    <property type="component" value="Chromosome"/>
</dbReference>
<evidence type="ECO:0000313" key="5">
    <source>
        <dbReference type="Proteomes" id="UP000255295"/>
    </source>
</evidence>
<feature type="transmembrane region" description="Helical" evidence="1">
    <location>
        <begin position="12"/>
        <end position="29"/>
    </location>
</feature>
<evidence type="ECO:0000313" key="2">
    <source>
        <dbReference type="EMBL" id="AVK98112.1"/>
    </source>
</evidence>
<name>A0A2S0K408_LYSSH</name>
<dbReference type="InterPro" id="IPR005081">
    <property type="entry name" value="SpoIIGA"/>
</dbReference>
<protein>
    <submittedName>
        <fullName evidence="3">Peptidase U4 sporulation factor SpoIIGA</fullName>
    </submittedName>
    <submittedName>
        <fullName evidence="2">Sporulation protein</fullName>
    </submittedName>
</protein>
<evidence type="ECO:0000313" key="3">
    <source>
        <dbReference type="EMBL" id="SUV15940.1"/>
    </source>
</evidence>